<dbReference type="Proteomes" id="UP000272528">
    <property type="component" value="Chromosome"/>
</dbReference>
<dbReference type="SUPFAM" id="SSF55383">
    <property type="entry name" value="Copper amine oxidase, domain N"/>
    <property type="match status" value="1"/>
</dbReference>
<dbReference type="Pfam" id="PF11738">
    <property type="entry name" value="DUF3298"/>
    <property type="match status" value="1"/>
</dbReference>
<feature type="domain" description="Copper amine oxidase-like N-terminal" evidence="2">
    <location>
        <begin position="268"/>
        <end position="375"/>
    </location>
</feature>
<dbReference type="Gene3D" id="3.90.640.20">
    <property type="entry name" value="Heat-shock cognate protein, ATPase"/>
    <property type="match status" value="1"/>
</dbReference>
<dbReference type="Gene3D" id="3.30.565.40">
    <property type="entry name" value="Fervidobacterium nodosum Rt17-B1 like"/>
    <property type="match status" value="1"/>
</dbReference>
<organism evidence="5 6">
    <name type="scientific">Paenibacillus albus</name>
    <dbReference type="NCBI Taxonomy" id="2495582"/>
    <lineage>
        <taxon>Bacteria</taxon>
        <taxon>Bacillati</taxon>
        <taxon>Bacillota</taxon>
        <taxon>Bacilli</taxon>
        <taxon>Bacillales</taxon>
        <taxon>Paenibacillaceae</taxon>
        <taxon>Paenibacillus</taxon>
    </lineage>
</organism>
<keyword evidence="6" id="KW-1185">Reference proteome</keyword>
<feature type="domain" description="DUF3298" evidence="3">
    <location>
        <begin position="186"/>
        <end position="254"/>
    </location>
</feature>
<dbReference type="InterPro" id="IPR037126">
    <property type="entry name" value="PdaC/RsiV-like_sf"/>
</dbReference>
<dbReference type="InterPro" id="IPR025303">
    <property type="entry name" value="PdaC"/>
</dbReference>
<dbReference type="Pfam" id="PF13739">
    <property type="entry name" value="PdaC"/>
    <property type="match status" value="1"/>
</dbReference>
<proteinExistence type="predicted"/>
<dbReference type="Pfam" id="PF07833">
    <property type="entry name" value="Cu_amine_oxidN1"/>
    <property type="match status" value="1"/>
</dbReference>
<evidence type="ECO:0000259" key="4">
    <source>
        <dbReference type="Pfam" id="PF13739"/>
    </source>
</evidence>
<evidence type="ECO:0000259" key="3">
    <source>
        <dbReference type="Pfam" id="PF11738"/>
    </source>
</evidence>
<evidence type="ECO:0000256" key="1">
    <source>
        <dbReference type="SAM" id="SignalP"/>
    </source>
</evidence>
<evidence type="ECO:0000313" key="5">
    <source>
        <dbReference type="EMBL" id="AZN42985.1"/>
    </source>
</evidence>
<dbReference type="AlphaFoldDB" id="A0A3Q8XB27"/>
<gene>
    <name evidence="5" type="ORF">EJC50_27280</name>
</gene>
<accession>A0A3Q8XB27</accession>
<feature type="chain" id="PRO_5018780167" evidence="1">
    <location>
        <begin position="33"/>
        <end position="379"/>
    </location>
</feature>
<keyword evidence="1" id="KW-0732">Signal</keyword>
<dbReference type="Gene3D" id="3.30.457.10">
    <property type="entry name" value="Copper amine oxidase-like, N-terminal domain"/>
    <property type="match status" value="1"/>
</dbReference>
<dbReference type="EMBL" id="CP034437">
    <property type="protein sequence ID" value="AZN42985.1"/>
    <property type="molecule type" value="Genomic_DNA"/>
</dbReference>
<dbReference type="OrthoDB" id="5637at2"/>
<dbReference type="KEGG" id="palb:EJC50_27280"/>
<feature type="signal peptide" evidence="1">
    <location>
        <begin position="1"/>
        <end position="32"/>
    </location>
</feature>
<evidence type="ECO:0000313" key="6">
    <source>
        <dbReference type="Proteomes" id="UP000272528"/>
    </source>
</evidence>
<sequence>MFSNRFKHPLKQLTLGALGTLVIAVSAPLAYADEAAPIATTTGTVTAVPISAQLPLSGAVTIQDKKLVTKDEVFDYELHLPVISGMKDAKYQQALNANIAARAMAVAEDLHKQAKADAAEADGSYEFRPYSVYVSFEVMSDGSDAAGNMLSFKVLTYTYTGGAHGATIAQTYNVRNAATASQVKLKDLFGSSYKTLINKAVSAEIAAHSDLYFPDTFKSISDSQAFYVKDNKGYIIFQQYEIAPYAAGMPEVAVNIPAPSNLASLPVVVNGTKVAPAKLYVSKEGIAMAPLRSIAMQLGYTLGWNAKTQSVELTKGAQFTSLQVGKDRYTYAKMAPFKLGAAPVVKDKAIYVPLTFFSQVLKAQVAYSKDSVTITAAVK</sequence>
<dbReference type="InterPro" id="IPR012854">
    <property type="entry name" value="Cu_amine_oxidase-like_N"/>
</dbReference>
<dbReference type="InterPro" id="IPR036582">
    <property type="entry name" value="Mao_N_sf"/>
</dbReference>
<reference evidence="6" key="1">
    <citation type="submission" date="2018-12" db="EMBL/GenBank/DDBJ databases">
        <title>Genome sequence of Peanibacillus sp.</title>
        <authorList>
            <person name="Subramani G."/>
            <person name="Srinivasan S."/>
            <person name="Kim M.K."/>
        </authorList>
    </citation>
    <scope>NUCLEOTIDE SEQUENCE [LARGE SCALE GENOMIC DNA]</scope>
    <source>
        <strain evidence="6">18JY67-1</strain>
    </source>
</reference>
<dbReference type="InterPro" id="IPR021729">
    <property type="entry name" value="DUF3298"/>
</dbReference>
<feature type="domain" description="Deacetylase PdaC" evidence="4">
    <location>
        <begin position="69"/>
        <end position="167"/>
    </location>
</feature>
<dbReference type="RefSeq" id="WP_126019149.1">
    <property type="nucleotide sequence ID" value="NZ_CP034437.1"/>
</dbReference>
<protein>
    <submittedName>
        <fullName evidence="5">DUF4163 domain-containing protein</fullName>
    </submittedName>
</protein>
<evidence type="ECO:0000259" key="2">
    <source>
        <dbReference type="Pfam" id="PF07833"/>
    </source>
</evidence>
<name>A0A3Q8XB27_9BACL</name>